<evidence type="ECO:0000256" key="1">
    <source>
        <dbReference type="ARBA" id="ARBA00004651"/>
    </source>
</evidence>
<comment type="subcellular location">
    <subcellularLocation>
        <location evidence="1 8">Cell membrane</location>
        <topology evidence="1 8">Multi-pass membrane protein</topology>
    </subcellularLocation>
</comment>
<dbReference type="Pfam" id="PF08395">
    <property type="entry name" value="7tm_7"/>
    <property type="match status" value="1"/>
</dbReference>
<feature type="transmembrane region" description="Helical" evidence="8">
    <location>
        <begin position="317"/>
        <end position="337"/>
    </location>
</feature>
<feature type="transmembrane region" description="Helical" evidence="8">
    <location>
        <begin position="33"/>
        <end position="52"/>
    </location>
</feature>
<evidence type="ECO:0000256" key="6">
    <source>
        <dbReference type="ARBA" id="ARBA00023170"/>
    </source>
</evidence>
<dbReference type="InterPro" id="IPR013604">
    <property type="entry name" value="7TM_chemorcpt"/>
</dbReference>
<comment type="function">
    <text evidence="8">Gustatory receptor which mediates acceptance or avoidance behavior, depending on its substrates.</text>
</comment>
<comment type="caution">
    <text evidence="8">Lacks conserved residue(s) required for the propagation of feature annotation.</text>
</comment>
<feature type="transmembrane region" description="Helical" evidence="8">
    <location>
        <begin position="72"/>
        <end position="89"/>
    </location>
</feature>
<reference evidence="9 10" key="1">
    <citation type="submission" date="2024-07" db="EMBL/GenBank/DDBJ databases">
        <title>Chromosome-level genome assembly of the water stick insect Ranatra chinensis (Heteroptera: Nepidae).</title>
        <authorList>
            <person name="Liu X."/>
        </authorList>
    </citation>
    <scope>NUCLEOTIDE SEQUENCE [LARGE SCALE GENOMIC DNA]</scope>
    <source>
        <strain evidence="9">Cailab_2021Rc</strain>
        <tissue evidence="9">Muscle</tissue>
    </source>
</reference>
<proteinExistence type="inferred from homology"/>
<evidence type="ECO:0000256" key="5">
    <source>
        <dbReference type="ARBA" id="ARBA00023136"/>
    </source>
</evidence>
<comment type="caution">
    <text evidence="9">The sequence shown here is derived from an EMBL/GenBank/DDBJ whole genome shotgun (WGS) entry which is preliminary data.</text>
</comment>
<dbReference type="GO" id="GO:0005886">
    <property type="term" value="C:plasma membrane"/>
    <property type="evidence" value="ECO:0007669"/>
    <property type="project" value="UniProtKB-SubCell"/>
</dbReference>
<dbReference type="EMBL" id="JBFDAA010000009">
    <property type="protein sequence ID" value="KAL1128839.1"/>
    <property type="molecule type" value="Genomic_DNA"/>
</dbReference>
<feature type="transmembrane region" description="Helical" evidence="8">
    <location>
        <begin position="126"/>
        <end position="146"/>
    </location>
</feature>
<keyword evidence="10" id="KW-1185">Reference proteome</keyword>
<dbReference type="PANTHER" id="PTHR21143">
    <property type="entry name" value="INVERTEBRATE GUSTATORY RECEPTOR"/>
    <property type="match status" value="1"/>
</dbReference>
<accession>A0ABD0YDW1</accession>
<dbReference type="AlphaFoldDB" id="A0ABD0YDW1"/>
<keyword evidence="2 8" id="KW-1003">Cell membrane</keyword>
<keyword evidence="3 8" id="KW-0812">Transmembrane</keyword>
<evidence type="ECO:0000256" key="2">
    <source>
        <dbReference type="ARBA" id="ARBA00022475"/>
    </source>
</evidence>
<evidence type="ECO:0000313" key="9">
    <source>
        <dbReference type="EMBL" id="KAL1128839.1"/>
    </source>
</evidence>
<keyword evidence="5 8" id="KW-0472">Membrane</keyword>
<dbReference type="Proteomes" id="UP001558652">
    <property type="component" value="Unassembled WGS sequence"/>
</dbReference>
<dbReference type="GO" id="GO:0007165">
    <property type="term" value="P:signal transduction"/>
    <property type="evidence" value="ECO:0007669"/>
    <property type="project" value="UniProtKB-KW"/>
</dbReference>
<evidence type="ECO:0000256" key="4">
    <source>
        <dbReference type="ARBA" id="ARBA00022989"/>
    </source>
</evidence>
<gene>
    <name evidence="9" type="ORF">AAG570_013373</name>
</gene>
<evidence type="ECO:0000256" key="7">
    <source>
        <dbReference type="ARBA" id="ARBA00023224"/>
    </source>
</evidence>
<evidence type="ECO:0000313" key="10">
    <source>
        <dbReference type="Proteomes" id="UP001558652"/>
    </source>
</evidence>
<name>A0ABD0YDW1_9HEMI</name>
<evidence type="ECO:0000256" key="3">
    <source>
        <dbReference type="ARBA" id="ARBA00022692"/>
    </source>
</evidence>
<sequence>MSPKRREWRRQTTVSEFFERATRVQRLFGGSGLSRLIVVGMLALNSYLYLTVTAQTYAVFYSGKVTTNMVDYAMFWAAQLMAVIGLGTARRNSPGVARCLATLQAVEDCMLPLGLCPHYSLLEFCVPTWVFLAVVVTHFLACVLLVPEYFFRLFPLYLGHSGCMLVVHCSQGAPTALLYGAERQWCCLSSALPCSRSLRSRTLCDLHSLLCEATRTIESTFSVQNLISVSAAFVVTTGSFFYSVKWLVESISRKQILSTFGSLLSSWVIFNLISRCESIKNKSKQFKDTLYKTLIRDPSRELIKNTKLRIHISMMRVPAISAMGFFNLDFALIHAVLPVNKQIRSKFEIKLVSHQTETPSNRFRPSAIVSEVTTPTAVVI</sequence>
<evidence type="ECO:0000256" key="8">
    <source>
        <dbReference type="RuleBase" id="RU363108"/>
    </source>
</evidence>
<keyword evidence="4 8" id="KW-1133">Transmembrane helix</keyword>
<organism evidence="9 10">
    <name type="scientific">Ranatra chinensis</name>
    <dbReference type="NCBI Taxonomy" id="642074"/>
    <lineage>
        <taxon>Eukaryota</taxon>
        <taxon>Metazoa</taxon>
        <taxon>Ecdysozoa</taxon>
        <taxon>Arthropoda</taxon>
        <taxon>Hexapoda</taxon>
        <taxon>Insecta</taxon>
        <taxon>Pterygota</taxon>
        <taxon>Neoptera</taxon>
        <taxon>Paraneoptera</taxon>
        <taxon>Hemiptera</taxon>
        <taxon>Heteroptera</taxon>
        <taxon>Panheteroptera</taxon>
        <taxon>Nepomorpha</taxon>
        <taxon>Nepidae</taxon>
        <taxon>Ranatrinae</taxon>
        <taxon>Ranatra</taxon>
    </lineage>
</organism>
<protein>
    <recommendedName>
        <fullName evidence="8">Gustatory receptor</fullName>
    </recommendedName>
</protein>
<feature type="transmembrane region" description="Helical" evidence="8">
    <location>
        <begin position="225"/>
        <end position="244"/>
    </location>
</feature>
<dbReference type="PANTHER" id="PTHR21143:SF133">
    <property type="entry name" value="GUSTATORY AND PHEROMONE RECEPTOR 32A-RELATED"/>
    <property type="match status" value="1"/>
</dbReference>
<comment type="similarity">
    <text evidence="8">Belongs to the insect chemoreceptor superfamily. Gustatory receptor (GR) family.</text>
</comment>
<keyword evidence="6 8" id="KW-0675">Receptor</keyword>
<keyword evidence="7 8" id="KW-0807">Transducer</keyword>